<dbReference type="AlphaFoldDB" id="A0A8J8NLK8"/>
<evidence type="ECO:0000313" key="2">
    <source>
        <dbReference type="EMBL" id="TNV77457.1"/>
    </source>
</evidence>
<name>A0A8J8NLK8_HALGN</name>
<dbReference type="Proteomes" id="UP000785679">
    <property type="component" value="Unassembled WGS sequence"/>
</dbReference>
<organism evidence="2 3">
    <name type="scientific">Halteria grandinella</name>
    <dbReference type="NCBI Taxonomy" id="5974"/>
    <lineage>
        <taxon>Eukaryota</taxon>
        <taxon>Sar</taxon>
        <taxon>Alveolata</taxon>
        <taxon>Ciliophora</taxon>
        <taxon>Intramacronucleata</taxon>
        <taxon>Spirotrichea</taxon>
        <taxon>Stichotrichia</taxon>
        <taxon>Sporadotrichida</taxon>
        <taxon>Halteriidae</taxon>
        <taxon>Halteria</taxon>
    </lineage>
</organism>
<evidence type="ECO:0000256" key="1">
    <source>
        <dbReference type="SAM" id="MobiDB-lite"/>
    </source>
</evidence>
<feature type="region of interest" description="Disordered" evidence="1">
    <location>
        <begin position="1"/>
        <end position="29"/>
    </location>
</feature>
<evidence type="ECO:0000313" key="3">
    <source>
        <dbReference type="Proteomes" id="UP000785679"/>
    </source>
</evidence>
<accession>A0A8J8NLK8</accession>
<gene>
    <name evidence="2" type="ORF">FGO68_gene8106</name>
</gene>
<protein>
    <submittedName>
        <fullName evidence="2">Uncharacterized protein</fullName>
    </submittedName>
</protein>
<feature type="compositionally biased region" description="Polar residues" evidence="1">
    <location>
        <begin position="1"/>
        <end position="11"/>
    </location>
</feature>
<feature type="compositionally biased region" description="Polar residues" evidence="1">
    <location>
        <begin position="19"/>
        <end position="29"/>
    </location>
</feature>
<keyword evidence="3" id="KW-1185">Reference proteome</keyword>
<proteinExistence type="predicted"/>
<sequence length="349" mass="40226">MDPKQIKTNFDQPEGQEAFASTQAQTDQSVLSDAPTVNMDQFSFSREEQKHEPIQLLQRDFEDKISITKPPRIEKSQMSEMSGQTVIADSRESEYRSWDHEFNSRGVADQSQSEEIREEKPYNIGGSHLVHLVFNEKWEDSAIDHSRHIIENCKGLFLNGVSVSIIHKFENTYFEGHIINQLKSSEESMVKHQVYLEAHAGEPEKQTIDAFYIRVMYSVGQSLEAALASQIPIDNPLLSTLFEKFGVEKVMSRLFFCIDIMPGQAVVEEQRAKRCIQNHLKQFIPKQLWGMEFNINLIQDGFYLESQVYALNNRKPFDNNFQEYLIVVLEACSNSPHGKLHCKIDEDEI</sequence>
<dbReference type="EMBL" id="RRYP01011873">
    <property type="protein sequence ID" value="TNV77457.1"/>
    <property type="molecule type" value="Genomic_DNA"/>
</dbReference>
<comment type="caution">
    <text evidence="2">The sequence shown here is derived from an EMBL/GenBank/DDBJ whole genome shotgun (WGS) entry which is preliminary data.</text>
</comment>
<reference evidence="2" key="1">
    <citation type="submission" date="2019-06" db="EMBL/GenBank/DDBJ databases">
        <authorList>
            <person name="Zheng W."/>
        </authorList>
    </citation>
    <scope>NUCLEOTIDE SEQUENCE</scope>
    <source>
        <strain evidence="2">QDHG01</strain>
    </source>
</reference>